<sequence length="188" mass="21619">MSEQGMSEQDIDNNAQTLKPNPLPVSEQLTHLEESTANPVILRARRTIAININHHCEIIIPHAKDKANLEKIAQEAKSHYRALQTTPGAHTNELRGARETFEANVKQAGIKLEHIVQLIMHAKQRRSREWEQLQMIEAQAMADEQENEYFSKHHLQHLELQRSLQALIAKIRQHLQTLTTLKIDIDQT</sequence>
<accession>A0A1F4XKM2</accession>
<dbReference type="STRING" id="1817814.A2V81_01860"/>
<protein>
    <submittedName>
        <fullName evidence="2">Uncharacterized protein</fullName>
    </submittedName>
</protein>
<proteinExistence type="predicted"/>
<comment type="caution">
    <text evidence="2">The sequence shown here is derived from an EMBL/GenBank/DDBJ whole genome shotgun (WGS) entry which is preliminary data.</text>
</comment>
<dbReference type="Proteomes" id="UP000177614">
    <property type="component" value="Unassembled WGS sequence"/>
</dbReference>
<feature type="region of interest" description="Disordered" evidence="1">
    <location>
        <begin position="1"/>
        <end position="23"/>
    </location>
</feature>
<name>A0A1F4XKM2_9BACT</name>
<evidence type="ECO:0000313" key="2">
    <source>
        <dbReference type="EMBL" id="OGC82262.1"/>
    </source>
</evidence>
<dbReference type="EMBL" id="MEWR01000008">
    <property type="protein sequence ID" value="OGC82262.1"/>
    <property type="molecule type" value="Genomic_DNA"/>
</dbReference>
<feature type="compositionally biased region" description="Polar residues" evidence="1">
    <location>
        <begin position="1"/>
        <end position="19"/>
    </location>
</feature>
<organism evidence="2 3">
    <name type="scientific">Candidatus Abawacabacteria bacterium RBG_16_42_10</name>
    <dbReference type="NCBI Taxonomy" id="1817814"/>
    <lineage>
        <taxon>Bacteria</taxon>
        <taxon>Candidatus Abawacaibacteriota</taxon>
    </lineage>
</organism>
<dbReference type="AlphaFoldDB" id="A0A1F4XKM2"/>
<reference evidence="2 3" key="1">
    <citation type="journal article" date="2016" name="Nat. Commun.">
        <title>Thousands of microbial genomes shed light on interconnected biogeochemical processes in an aquifer system.</title>
        <authorList>
            <person name="Anantharaman K."/>
            <person name="Brown C.T."/>
            <person name="Hug L.A."/>
            <person name="Sharon I."/>
            <person name="Castelle C.J."/>
            <person name="Probst A.J."/>
            <person name="Thomas B.C."/>
            <person name="Singh A."/>
            <person name="Wilkins M.J."/>
            <person name="Karaoz U."/>
            <person name="Brodie E.L."/>
            <person name="Williams K.H."/>
            <person name="Hubbard S.S."/>
            <person name="Banfield J.F."/>
        </authorList>
    </citation>
    <scope>NUCLEOTIDE SEQUENCE [LARGE SCALE GENOMIC DNA]</scope>
</reference>
<gene>
    <name evidence="2" type="ORF">A2V81_01860</name>
</gene>
<evidence type="ECO:0000256" key="1">
    <source>
        <dbReference type="SAM" id="MobiDB-lite"/>
    </source>
</evidence>
<evidence type="ECO:0000313" key="3">
    <source>
        <dbReference type="Proteomes" id="UP000177614"/>
    </source>
</evidence>